<name>A3VLG4_9RHOB</name>
<evidence type="ECO:0000313" key="2">
    <source>
        <dbReference type="Proteomes" id="UP000002931"/>
    </source>
</evidence>
<sequence>MTKRDNAYFLERLKNEHPTHFAKLQSGLYRSPREAFIKAGLRKDTNRLKALLREWKKASPSERADFLGAIEIGKKVSTTPAHSASHPAKVVNNAARGRTKSAIGLGSCGSDAGYLDDRTIRRIKGIMAYRKLTMGQVMLELGFQAQNPALGLAFSAVRPSIIRDEKLRRALWRWLRANQRV</sequence>
<organism evidence="1 2">
    <name type="scientific">Maritimibacter alkaliphilus HTCC2654</name>
    <dbReference type="NCBI Taxonomy" id="314271"/>
    <lineage>
        <taxon>Bacteria</taxon>
        <taxon>Pseudomonadati</taxon>
        <taxon>Pseudomonadota</taxon>
        <taxon>Alphaproteobacteria</taxon>
        <taxon>Rhodobacterales</taxon>
        <taxon>Roseobacteraceae</taxon>
        <taxon>Maritimibacter</taxon>
    </lineage>
</organism>
<reference evidence="1 2" key="1">
    <citation type="journal article" date="2010" name="J. Bacteriol.">
        <title>Genome sequences of Pelagibaca bermudensis HTCC2601T and Maritimibacter alkaliphilus HTCC2654T, the type strains of two marine Roseobacter genera.</title>
        <authorList>
            <person name="Thrash J.C."/>
            <person name="Cho J.C."/>
            <person name="Ferriera S."/>
            <person name="Johnson J."/>
            <person name="Vergin K.L."/>
            <person name="Giovannoni S.J."/>
        </authorList>
    </citation>
    <scope>NUCLEOTIDE SEQUENCE [LARGE SCALE GENOMIC DNA]</scope>
    <source>
        <strain evidence="1 2">HTCC2654</strain>
    </source>
</reference>
<accession>A3VLG4</accession>
<protein>
    <submittedName>
        <fullName evidence="1">Uncharacterized protein</fullName>
    </submittedName>
</protein>
<dbReference type="Proteomes" id="UP000002931">
    <property type="component" value="Unassembled WGS sequence"/>
</dbReference>
<comment type="caution">
    <text evidence="1">The sequence shown here is derived from an EMBL/GenBank/DDBJ whole genome shotgun (WGS) entry which is preliminary data.</text>
</comment>
<dbReference type="HOGENOM" id="CLU_1684481_0_0_5"/>
<dbReference type="OrthoDB" id="8282470at2"/>
<evidence type="ECO:0000313" key="1">
    <source>
        <dbReference type="EMBL" id="EAQ10852.1"/>
    </source>
</evidence>
<dbReference type="EMBL" id="AAMT01000023">
    <property type="protein sequence ID" value="EAQ10852.1"/>
    <property type="molecule type" value="Genomic_DNA"/>
</dbReference>
<keyword evidence="2" id="KW-1185">Reference proteome</keyword>
<gene>
    <name evidence="1" type="ORF">RB2654_21828</name>
</gene>
<dbReference type="RefSeq" id="WP_008335743.1">
    <property type="nucleotide sequence ID" value="NZ_CH902580.1"/>
</dbReference>
<dbReference type="AlphaFoldDB" id="A3VLG4"/>
<proteinExistence type="predicted"/>